<accession>A0ABS6X0Z6</accession>
<feature type="domain" description="PA14" evidence="2">
    <location>
        <begin position="28"/>
        <end position="166"/>
    </location>
</feature>
<dbReference type="Pfam" id="PF14200">
    <property type="entry name" value="RicinB_lectin_2"/>
    <property type="match status" value="2"/>
</dbReference>
<dbReference type="InterPro" id="IPR035992">
    <property type="entry name" value="Ricin_B-like_lectins"/>
</dbReference>
<reference evidence="3 4" key="1">
    <citation type="submission" date="2021-07" db="EMBL/GenBank/DDBJ databases">
        <title>Hymenobacter profundi sp. nov., isolated from deep-sea water.</title>
        <authorList>
            <person name="Kim M.K."/>
        </authorList>
    </citation>
    <scope>NUCLEOTIDE SEQUENCE [LARGE SCALE GENOMIC DNA]</scope>
    <source>
        <strain evidence="3 4">M2</strain>
    </source>
</reference>
<dbReference type="Proteomes" id="UP000826188">
    <property type="component" value="Unassembled WGS sequence"/>
</dbReference>
<protein>
    <submittedName>
        <fullName evidence="3">RICIN domain-containing protein</fullName>
    </submittedName>
</protein>
<feature type="compositionally biased region" description="Low complexity" evidence="1">
    <location>
        <begin position="184"/>
        <end position="212"/>
    </location>
</feature>
<dbReference type="SUPFAM" id="SSF56988">
    <property type="entry name" value="Anthrax protective antigen"/>
    <property type="match status" value="1"/>
</dbReference>
<dbReference type="InterPro" id="IPR011658">
    <property type="entry name" value="PA14_dom"/>
</dbReference>
<dbReference type="SMART" id="SM00758">
    <property type="entry name" value="PA14"/>
    <property type="match status" value="1"/>
</dbReference>
<evidence type="ECO:0000256" key="1">
    <source>
        <dbReference type="SAM" id="MobiDB-lite"/>
    </source>
</evidence>
<evidence type="ECO:0000313" key="4">
    <source>
        <dbReference type="Proteomes" id="UP000826188"/>
    </source>
</evidence>
<dbReference type="PROSITE" id="PS51820">
    <property type="entry name" value="PA14"/>
    <property type="match status" value="1"/>
</dbReference>
<evidence type="ECO:0000259" key="2">
    <source>
        <dbReference type="PROSITE" id="PS51820"/>
    </source>
</evidence>
<dbReference type="InterPro" id="IPR037524">
    <property type="entry name" value="PA14/GLEYA"/>
</dbReference>
<dbReference type="EMBL" id="JAHWGL010000054">
    <property type="protein sequence ID" value="MBW3129513.1"/>
    <property type="molecule type" value="Genomic_DNA"/>
</dbReference>
<gene>
    <name evidence="3" type="ORF">KYK14_13190</name>
</gene>
<comment type="caution">
    <text evidence="3">The sequence shown here is derived from an EMBL/GenBank/DDBJ whole genome shotgun (WGS) entry which is preliminary data.</text>
</comment>
<dbReference type="InterPro" id="IPR026444">
    <property type="entry name" value="Secre_tail"/>
</dbReference>
<dbReference type="SMART" id="SM00458">
    <property type="entry name" value="RICIN"/>
    <property type="match status" value="1"/>
</dbReference>
<dbReference type="InterPro" id="IPR000772">
    <property type="entry name" value="Ricin_B_lectin"/>
</dbReference>
<feature type="region of interest" description="Disordered" evidence="1">
    <location>
        <begin position="181"/>
        <end position="212"/>
    </location>
</feature>
<keyword evidence="4" id="KW-1185">Reference proteome</keyword>
<evidence type="ECO:0000313" key="3">
    <source>
        <dbReference type="EMBL" id="MBW3129513.1"/>
    </source>
</evidence>
<name>A0ABS6X0Z6_9BACT</name>
<dbReference type="PROSITE" id="PS50231">
    <property type="entry name" value="RICIN_B_LECTIN"/>
    <property type="match status" value="1"/>
</dbReference>
<dbReference type="Pfam" id="PF07691">
    <property type="entry name" value="PA14"/>
    <property type="match status" value="1"/>
</dbReference>
<dbReference type="NCBIfam" id="TIGR04183">
    <property type="entry name" value="Por_Secre_tail"/>
    <property type="match status" value="1"/>
</dbReference>
<organism evidence="3 4">
    <name type="scientific">Hymenobacter profundi</name>
    <dbReference type="NCBI Taxonomy" id="1982110"/>
    <lineage>
        <taxon>Bacteria</taxon>
        <taxon>Pseudomonadati</taxon>
        <taxon>Bacteroidota</taxon>
        <taxon>Cytophagia</taxon>
        <taxon>Cytophagales</taxon>
        <taxon>Hymenobacteraceae</taxon>
        <taxon>Hymenobacter</taxon>
    </lineage>
</organism>
<dbReference type="Gene3D" id="3.90.182.10">
    <property type="entry name" value="Toxin - Anthrax Protective Antigen,domain 1"/>
    <property type="match status" value="1"/>
</dbReference>
<proteinExistence type="predicted"/>
<dbReference type="Gene3D" id="2.80.10.50">
    <property type="match status" value="2"/>
</dbReference>
<dbReference type="SUPFAM" id="SSF50370">
    <property type="entry name" value="Ricin B-like lectins"/>
    <property type="match status" value="1"/>
</dbReference>
<sequence>MLAATGNAHPQPWLPADEAEKTSLVVPGNQTGLTALYFNSSTLAGKPVLQRRDAAPNFDWGKDAAAPTISADYFSVRWLGWLIAPTTGSYSFSVRADERVRLWIGGQKVLDTWDGTGQLQPPAYITLAAGETTTVKMEYHSEEGNAHVQLQWLPPGQARQAIPGQFFSSESGDVVAATAPGTGAKQQNAAAKRKPAPATTQPAKTAQAKAVPTTMPAPAELAGIFTLKARTTGQPLAVADEHQPSTDAAAAAHWRIEPAGQGYYRIAVQGGTKVLEVLGSSSSNGAALNLWPYYSGNNQLWQIKEVGDGYYTLVAKHSRKALTAKAPAEGGVQQWRANGHEDQQWRLDPVKEKVTQPATTSTPLMGNGTYNVSLSPNPANSLSQLRYQLPDAIPVGWVLYDARGIVVRTSDYRRTISGVHQQTLMLSALPNGNYQLHLTVGTITTTQPILVRHPLAETQAQAE</sequence>